<evidence type="ECO:0000313" key="2">
    <source>
        <dbReference type="EMBL" id="KAJ9602905.1"/>
    </source>
</evidence>
<evidence type="ECO:0000256" key="1">
    <source>
        <dbReference type="SAM" id="Phobius"/>
    </source>
</evidence>
<organism evidence="2 3">
    <name type="scientific">Cladophialophora chaetospira</name>
    <dbReference type="NCBI Taxonomy" id="386627"/>
    <lineage>
        <taxon>Eukaryota</taxon>
        <taxon>Fungi</taxon>
        <taxon>Dikarya</taxon>
        <taxon>Ascomycota</taxon>
        <taxon>Pezizomycotina</taxon>
        <taxon>Eurotiomycetes</taxon>
        <taxon>Chaetothyriomycetidae</taxon>
        <taxon>Chaetothyriales</taxon>
        <taxon>Herpotrichiellaceae</taxon>
        <taxon>Cladophialophora</taxon>
    </lineage>
</organism>
<accession>A0AA38WXD7</accession>
<keyword evidence="1" id="KW-0472">Membrane</keyword>
<protein>
    <submittedName>
        <fullName evidence="2">Uncharacterized protein</fullName>
    </submittedName>
</protein>
<keyword evidence="3" id="KW-1185">Reference proteome</keyword>
<name>A0AA38WXD7_9EURO</name>
<gene>
    <name evidence="2" type="ORF">H2200_012685</name>
</gene>
<evidence type="ECO:0000313" key="3">
    <source>
        <dbReference type="Proteomes" id="UP001172673"/>
    </source>
</evidence>
<reference evidence="2" key="1">
    <citation type="submission" date="2022-10" db="EMBL/GenBank/DDBJ databases">
        <title>Culturing micro-colonial fungi from biological soil crusts in the Mojave desert and describing Neophaeococcomyces mojavensis, and introducing the new genera and species Taxawa tesnikishii.</title>
        <authorList>
            <person name="Kurbessoian T."/>
            <person name="Stajich J.E."/>
        </authorList>
    </citation>
    <scope>NUCLEOTIDE SEQUENCE</scope>
    <source>
        <strain evidence="2">TK_41</strain>
    </source>
</reference>
<keyword evidence="1" id="KW-1133">Transmembrane helix</keyword>
<proteinExistence type="predicted"/>
<sequence>MANGWDKASAIGTWVAAFLAVVALVGVVGPILIWRATKTERHQALDAVDAGEAQNGEYITKGLRVTPSIRLFRKVQVPRLQRAPSLEGQKLEWNNQAVMVSQNSAGWVQFCKALQACKVSPLMGDTLVVRNGKMWLPIHKNWLLTLGIFGRFGSRPDEGKLPMPSKGKLKAAQALPGRGFGMNRKFSLYGRQFLNANWMSGREPSNKVRHIVDVDDYRFSAINGTFGCFWVLDHLSSNPTEPERMYYTGHKEEEIGTIDVDRLGIGALFWLSVGCLPSSWGAVYCLENGDEVAVEEEPDSSRSGVMSRRASITTLSPGVHFGRDDESGYDDEVSVHLPRRASQFVVPSGRKTYLDNRRQPDTIRVFRFNEINERVADLAGVADSLGAENSQTVVYSLDEVDVTDNDRSRLEETTGSTYMPAGSDWVRLGKQSTTLKLQQFTFLERTAAQILAQVLLDLPLAAEGYLINANKTSLCKGMLGNAAQSLPHLLGRVSNDLPSLNVPQASQNDILAKFEGFLDKCLNFRSSRAYFRDLHEMDTILASLLATDERVNAAIGVVTLTNNEFRDIMSQTVRLIPESKDATIELTLGTPATLNVPTVMGAVQRFVVDLGALFPSTPVGAGTVSIKYAHVVFAVLKACLRSAMIETSLDSSPLFTAFLQMNDVVYMG</sequence>
<dbReference type="AlphaFoldDB" id="A0AA38WXD7"/>
<dbReference type="EMBL" id="JAPDRK010000024">
    <property type="protein sequence ID" value="KAJ9602905.1"/>
    <property type="molecule type" value="Genomic_DNA"/>
</dbReference>
<feature type="transmembrane region" description="Helical" evidence="1">
    <location>
        <begin position="12"/>
        <end position="34"/>
    </location>
</feature>
<dbReference type="Proteomes" id="UP001172673">
    <property type="component" value="Unassembled WGS sequence"/>
</dbReference>
<keyword evidence="1" id="KW-0812">Transmembrane</keyword>
<comment type="caution">
    <text evidence="2">The sequence shown here is derived from an EMBL/GenBank/DDBJ whole genome shotgun (WGS) entry which is preliminary data.</text>
</comment>